<dbReference type="SUPFAM" id="SSF102114">
    <property type="entry name" value="Radical SAM enzymes"/>
    <property type="match status" value="1"/>
</dbReference>
<evidence type="ECO:0000313" key="17">
    <source>
        <dbReference type="Proteomes" id="UP000294368"/>
    </source>
</evidence>
<feature type="binding site" evidence="14">
    <location>
        <position position="134"/>
    </location>
    <ligand>
        <name>[4Fe-4S] cluster</name>
        <dbReference type="ChEBI" id="CHEBI:49883"/>
        <note>4Fe-4S-S-AdoMet</note>
    </ligand>
</feature>
<dbReference type="Gene3D" id="1.10.150.530">
    <property type="match status" value="1"/>
</dbReference>
<keyword evidence="7 14" id="KW-0808">Transferase</keyword>
<dbReference type="SFLD" id="SFLDF00275">
    <property type="entry name" value="adenosine_C2_methyltransferase"/>
    <property type="match status" value="1"/>
</dbReference>
<dbReference type="PANTHER" id="PTHR30544:SF5">
    <property type="entry name" value="RADICAL SAM CORE DOMAIN-CONTAINING PROTEIN"/>
    <property type="match status" value="1"/>
</dbReference>
<keyword evidence="10 14" id="KW-0479">Metal-binding</keyword>
<feature type="domain" description="Radical SAM core" evidence="15">
    <location>
        <begin position="116"/>
        <end position="355"/>
    </location>
</feature>
<dbReference type="GO" id="GO:0000049">
    <property type="term" value="F:tRNA binding"/>
    <property type="evidence" value="ECO:0007669"/>
    <property type="project" value="UniProtKB-UniRule"/>
</dbReference>
<dbReference type="EMBL" id="LR217715">
    <property type="protein sequence ID" value="VFP83263.1"/>
    <property type="molecule type" value="Genomic_DNA"/>
</dbReference>
<evidence type="ECO:0000256" key="12">
    <source>
        <dbReference type="ARBA" id="ARBA00023014"/>
    </source>
</evidence>
<feature type="active site" description="Proton acceptor" evidence="14">
    <location>
        <position position="110"/>
    </location>
</feature>
<dbReference type="FunFam" id="3.20.20.70:FF:000008">
    <property type="entry name" value="Dual-specificity RNA methyltransferase RlmN"/>
    <property type="match status" value="1"/>
</dbReference>
<dbReference type="InterPro" id="IPR027492">
    <property type="entry name" value="RNA_MTrfase_RlmN"/>
</dbReference>
<dbReference type="InterPro" id="IPR048641">
    <property type="entry name" value="RlmN_N"/>
</dbReference>
<evidence type="ECO:0000256" key="10">
    <source>
        <dbReference type="ARBA" id="ARBA00022723"/>
    </source>
</evidence>
<keyword evidence="11 14" id="KW-0408">Iron</keyword>
<keyword evidence="12 14" id="KW-0411">Iron-sulfur</keyword>
<evidence type="ECO:0000259" key="15">
    <source>
        <dbReference type="PROSITE" id="PS51918"/>
    </source>
</evidence>
<dbReference type="GO" id="GO:0051539">
    <property type="term" value="F:4 iron, 4 sulfur cluster binding"/>
    <property type="evidence" value="ECO:0007669"/>
    <property type="project" value="UniProtKB-UniRule"/>
</dbReference>
<keyword evidence="5 14" id="KW-0698">rRNA processing</keyword>
<dbReference type="InterPro" id="IPR004383">
    <property type="entry name" value="rRNA_lsu_MTrfase_RlmN/Cfr"/>
</dbReference>
<comment type="miscellaneous">
    <text evidence="14">Reaction proceeds by a ping-pong mechanism involving intermediate methylation of a conserved cysteine residue.</text>
</comment>
<accession>A0A451DAL8</accession>
<evidence type="ECO:0000256" key="8">
    <source>
        <dbReference type="ARBA" id="ARBA00022691"/>
    </source>
</evidence>
<evidence type="ECO:0000256" key="13">
    <source>
        <dbReference type="ARBA" id="ARBA00023157"/>
    </source>
</evidence>
<reference evidence="16 17" key="1">
    <citation type="submission" date="2019-02" db="EMBL/GenBank/DDBJ databases">
        <authorList>
            <person name="Manzano-Marin A."/>
            <person name="Manzano-Marin A."/>
        </authorList>
    </citation>
    <scope>NUCLEOTIDE SEQUENCE [LARGE SCALE GENOMIC DNA]</scope>
    <source>
        <strain evidence="16 17">ErCikochiana</strain>
    </source>
</reference>
<dbReference type="GO" id="GO:0030488">
    <property type="term" value="P:tRNA methylation"/>
    <property type="evidence" value="ECO:0007669"/>
    <property type="project" value="UniProtKB-UniRule"/>
</dbReference>
<name>A0A451DAL8_9GAMM</name>
<dbReference type="Gene3D" id="3.20.20.70">
    <property type="entry name" value="Aldolase class I"/>
    <property type="match status" value="1"/>
</dbReference>
<evidence type="ECO:0000256" key="3">
    <source>
        <dbReference type="ARBA" id="ARBA00022485"/>
    </source>
</evidence>
<evidence type="ECO:0000256" key="5">
    <source>
        <dbReference type="ARBA" id="ARBA00022552"/>
    </source>
</evidence>
<sequence length="371" mass="42144">MRELTTTPLYPLSINLVQKKEKINLLDLSRIQMRTFFNNLGEKSFHAEQVMKWIYHDYCCDFDQMTNISRSFREKLKTFAEIHAPEVKKEQTSSDGTIKWTMIVGDQQIETVYIPEKDRATLCLSSQVGCAVACTFCSTGQQGFSRNLRVSEIIGQAWRAAQIICTTNKIRKRPFTNVVMMGMGEPLLNLTNVTLAIKTMLDDYGFGLSKRRVTLSTSGIIPAIDKLGDSLDIALALSLHAPNNDLRNQIMPINKKYSIEDLLASVQRYISKAHATKGRVTIEYVMLNHVNDSVKHAHQLANLLKHIPCKINLIPWNSFPKTLYTRSSNNCIHRFAKILTEYGFTTIIRQTRGSDIDAACGQLTRDIINRH</sequence>
<dbReference type="GO" id="GO:0019843">
    <property type="term" value="F:rRNA binding"/>
    <property type="evidence" value="ECO:0007669"/>
    <property type="project" value="UniProtKB-UniRule"/>
</dbReference>
<dbReference type="FunFam" id="1.10.150.530:FF:000003">
    <property type="entry name" value="Dual-specificity RNA methyltransferase RlmN"/>
    <property type="match status" value="1"/>
</dbReference>
<evidence type="ECO:0000256" key="11">
    <source>
        <dbReference type="ARBA" id="ARBA00023004"/>
    </source>
</evidence>
<evidence type="ECO:0000256" key="7">
    <source>
        <dbReference type="ARBA" id="ARBA00022679"/>
    </source>
</evidence>
<keyword evidence="9 14" id="KW-0819">tRNA processing</keyword>
<dbReference type="SFLD" id="SFLDG01062">
    <property type="entry name" value="methyltransferase_(Class_A)"/>
    <property type="match status" value="1"/>
</dbReference>
<dbReference type="GO" id="GO:0002935">
    <property type="term" value="F:tRNA (adenine(37)-C2)-methyltransferase activity"/>
    <property type="evidence" value="ECO:0007669"/>
    <property type="project" value="UniProtKB-UniRule"/>
</dbReference>
<dbReference type="PROSITE" id="PS51918">
    <property type="entry name" value="RADICAL_SAM"/>
    <property type="match status" value="1"/>
</dbReference>
<feature type="binding site" evidence="14">
    <location>
        <position position="216"/>
    </location>
    <ligand>
        <name>S-adenosyl-L-methionine</name>
        <dbReference type="ChEBI" id="CHEBI:59789"/>
    </ligand>
</feature>
<feature type="binding site" evidence="14">
    <location>
        <position position="137"/>
    </location>
    <ligand>
        <name>[4Fe-4S] cluster</name>
        <dbReference type="ChEBI" id="CHEBI:49883"/>
        <note>4Fe-4S-S-AdoMet</note>
    </ligand>
</feature>
<protein>
    <recommendedName>
        <fullName evidence="14">Dual-specificity RNA methyltransferase RlmN</fullName>
        <ecNumber evidence="14">2.1.1.192</ecNumber>
    </recommendedName>
    <alternativeName>
        <fullName evidence="14">23S rRNA (adenine(2503)-C(2))-methyltransferase</fullName>
    </alternativeName>
    <alternativeName>
        <fullName evidence="14">23S rRNA m2A2503 methyltransferase</fullName>
    </alternativeName>
    <alternativeName>
        <fullName evidence="14">Ribosomal RNA large subunit methyltransferase N</fullName>
    </alternativeName>
    <alternativeName>
        <fullName evidence="14">tRNA (adenine(37)-C(2))-methyltransferase</fullName>
    </alternativeName>
    <alternativeName>
        <fullName evidence="14">tRNA m2A37 methyltransferase</fullName>
    </alternativeName>
</protein>
<evidence type="ECO:0000256" key="9">
    <source>
        <dbReference type="ARBA" id="ARBA00022694"/>
    </source>
</evidence>
<dbReference type="CDD" id="cd01335">
    <property type="entry name" value="Radical_SAM"/>
    <property type="match status" value="1"/>
</dbReference>
<dbReference type="InterPro" id="IPR007197">
    <property type="entry name" value="rSAM"/>
</dbReference>
<comment type="function">
    <text evidence="14">Specifically methylates position 2 of adenine 2503 in 23S rRNA and position 2 of adenine 37 in tRNAs. m2A2503 modification seems to play a crucial role in the proofreading step occurring at the peptidyl transferase center and thus would serve to optimize ribosomal fidelity.</text>
</comment>
<dbReference type="Pfam" id="PF21016">
    <property type="entry name" value="RlmN_N"/>
    <property type="match status" value="1"/>
</dbReference>
<dbReference type="GO" id="GO:0070040">
    <property type="term" value="F:rRNA (adenine(2503)-C2-)-methyltransferase activity"/>
    <property type="evidence" value="ECO:0007669"/>
    <property type="project" value="UniProtKB-UniRule"/>
</dbReference>
<proteinExistence type="inferred from homology"/>
<feature type="disulfide bond" description="(transient)" evidence="14">
    <location>
        <begin position="123"/>
        <end position="360"/>
    </location>
</feature>
<dbReference type="GO" id="GO:0070475">
    <property type="term" value="P:rRNA base methylation"/>
    <property type="evidence" value="ECO:0007669"/>
    <property type="project" value="UniProtKB-UniRule"/>
</dbReference>
<keyword evidence="3 14" id="KW-0004">4Fe-4S</keyword>
<evidence type="ECO:0000313" key="16">
    <source>
        <dbReference type="EMBL" id="VFP83263.1"/>
    </source>
</evidence>
<gene>
    <name evidence="14 16" type="primary">rlmN</name>
    <name evidence="16" type="ORF">ERCIKOCA2762_509</name>
</gene>
<keyword evidence="6 14" id="KW-0489">Methyltransferase</keyword>
<evidence type="ECO:0000256" key="14">
    <source>
        <dbReference type="HAMAP-Rule" id="MF_01849"/>
    </source>
</evidence>
<dbReference type="PIRSF" id="PIRSF006004">
    <property type="entry name" value="CHP00048"/>
    <property type="match status" value="1"/>
</dbReference>
<dbReference type="GO" id="GO:0046872">
    <property type="term" value="F:metal ion binding"/>
    <property type="evidence" value="ECO:0007669"/>
    <property type="project" value="UniProtKB-KW"/>
</dbReference>
<dbReference type="InterPro" id="IPR058240">
    <property type="entry name" value="rSAM_sf"/>
</dbReference>
<dbReference type="Pfam" id="PF04055">
    <property type="entry name" value="Radical_SAM"/>
    <property type="match status" value="1"/>
</dbReference>
<dbReference type="HAMAP" id="MF_01849">
    <property type="entry name" value="RNA_methyltr_RlmN"/>
    <property type="match status" value="1"/>
</dbReference>
<dbReference type="GO" id="GO:0005737">
    <property type="term" value="C:cytoplasm"/>
    <property type="evidence" value="ECO:0007669"/>
    <property type="project" value="UniProtKB-SubCell"/>
</dbReference>
<keyword evidence="8 14" id="KW-0949">S-adenosyl-L-methionine</keyword>
<dbReference type="AlphaFoldDB" id="A0A451DAL8"/>
<dbReference type="SFLD" id="SFLDS00029">
    <property type="entry name" value="Radical_SAM"/>
    <property type="match status" value="1"/>
</dbReference>
<dbReference type="EC" id="2.1.1.192" evidence="14"/>
<evidence type="ECO:0000256" key="2">
    <source>
        <dbReference type="ARBA" id="ARBA00007544"/>
    </source>
</evidence>
<dbReference type="NCBIfam" id="TIGR00048">
    <property type="entry name" value="rRNA_mod_RlmN"/>
    <property type="match status" value="1"/>
</dbReference>
<comment type="catalytic activity">
    <reaction evidence="14">
        <text>adenosine(37) in tRNA + 2 reduced [2Fe-2S]-[ferredoxin] + 2 S-adenosyl-L-methionine = 2-methyladenosine(37) in tRNA + 5'-deoxyadenosine + L-methionine + 2 oxidized [2Fe-2S]-[ferredoxin] + S-adenosyl-L-homocysteine</text>
        <dbReference type="Rhea" id="RHEA:43332"/>
        <dbReference type="Rhea" id="RHEA-COMP:10000"/>
        <dbReference type="Rhea" id="RHEA-COMP:10001"/>
        <dbReference type="Rhea" id="RHEA-COMP:10162"/>
        <dbReference type="Rhea" id="RHEA-COMP:10485"/>
        <dbReference type="ChEBI" id="CHEBI:17319"/>
        <dbReference type="ChEBI" id="CHEBI:33737"/>
        <dbReference type="ChEBI" id="CHEBI:33738"/>
        <dbReference type="ChEBI" id="CHEBI:57844"/>
        <dbReference type="ChEBI" id="CHEBI:57856"/>
        <dbReference type="ChEBI" id="CHEBI:59789"/>
        <dbReference type="ChEBI" id="CHEBI:74411"/>
        <dbReference type="ChEBI" id="CHEBI:74497"/>
        <dbReference type="EC" id="2.1.1.192"/>
    </reaction>
</comment>
<comment type="similarity">
    <text evidence="2 14">Belongs to the radical SAM superfamily. RlmN family.</text>
</comment>
<comment type="catalytic activity">
    <reaction evidence="14">
        <text>adenosine(2503) in 23S rRNA + 2 reduced [2Fe-2S]-[ferredoxin] + 2 S-adenosyl-L-methionine = 2-methyladenosine(2503) in 23S rRNA + 5'-deoxyadenosine + L-methionine + 2 oxidized [2Fe-2S]-[ferredoxin] + S-adenosyl-L-homocysteine</text>
        <dbReference type="Rhea" id="RHEA:42916"/>
        <dbReference type="Rhea" id="RHEA-COMP:10000"/>
        <dbReference type="Rhea" id="RHEA-COMP:10001"/>
        <dbReference type="Rhea" id="RHEA-COMP:10152"/>
        <dbReference type="Rhea" id="RHEA-COMP:10282"/>
        <dbReference type="ChEBI" id="CHEBI:17319"/>
        <dbReference type="ChEBI" id="CHEBI:33737"/>
        <dbReference type="ChEBI" id="CHEBI:33738"/>
        <dbReference type="ChEBI" id="CHEBI:57844"/>
        <dbReference type="ChEBI" id="CHEBI:57856"/>
        <dbReference type="ChEBI" id="CHEBI:59789"/>
        <dbReference type="ChEBI" id="CHEBI:74411"/>
        <dbReference type="ChEBI" id="CHEBI:74497"/>
        <dbReference type="EC" id="2.1.1.192"/>
    </reaction>
</comment>
<dbReference type="InterPro" id="IPR040072">
    <property type="entry name" value="Methyltransferase_A"/>
</dbReference>
<evidence type="ECO:0000256" key="1">
    <source>
        <dbReference type="ARBA" id="ARBA00004496"/>
    </source>
</evidence>
<evidence type="ECO:0000256" key="4">
    <source>
        <dbReference type="ARBA" id="ARBA00022490"/>
    </source>
</evidence>
<keyword evidence="4 14" id="KW-0963">Cytoplasm</keyword>
<dbReference type="InterPro" id="IPR013785">
    <property type="entry name" value="Aldolase_TIM"/>
</dbReference>
<feature type="active site" description="S-methylcysteine intermediate" evidence="14">
    <location>
        <position position="360"/>
    </location>
</feature>
<organism evidence="16 17">
    <name type="scientific">Candidatus Erwinia haradaeae</name>
    <dbReference type="NCBI Taxonomy" id="1922217"/>
    <lineage>
        <taxon>Bacteria</taxon>
        <taxon>Pseudomonadati</taxon>
        <taxon>Pseudomonadota</taxon>
        <taxon>Gammaproteobacteria</taxon>
        <taxon>Enterobacterales</taxon>
        <taxon>Erwiniaceae</taxon>
        <taxon>Erwinia</taxon>
    </lineage>
</organism>
<evidence type="ECO:0000256" key="6">
    <source>
        <dbReference type="ARBA" id="ARBA00022603"/>
    </source>
</evidence>
<feature type="binding site" evidence="14">
    <location>
        <begin position="184"/>
        <end position="185"/>
    </location>
    <ligand>
        <name>S-adenosyl-L-methionine</name>
        <dbReference type="ChEBI" id="CHEBI:59789"/>
    </ligand>
</feature>
<feature type="binding site" evidence="14">
    <location>
        <position position="130"/>
    </location>
    <ligand>
        <name>[4Fe-4S] cluster</name>
        <dbReference type="ChEBI" id="CHEBI:49883"/>
        <note>4Fe-4S-S-AdoMet</note>
    </ligand>
</feature>
<dbReference type="PANTHER" id="PTHR30544">
    <property type="entry name" value="23S RRNA METHYLTRANSFERASE"/>
    <property type="match status" value="1"/>
</dbReference>
<keyword evidence="13 14" id="KW-1015">Disulfide bond</keyword>
<dbReference type="RefSeq" id="WP_157988612.1">
    <property type="nucleotide sequence ID" value="NZ_LR217715.1"/>
</dbReference>
<feature type="binding site" evidence="14">
    <location>
        <begin position="238"/>
        <end position="240"/>
    </location>
    <ligand>
        <name>S-adenosyl-L-methionine</name>
        <dbReference type="ChEBI" id="CHEBI:59789"/>
    </ligand>
</feature>
<comment type="cofactor">
    <cofactor evidence="14">
        <name>[4Fe-4S] cluster</name>
        <dbReference type="ChEBI" id="CHEBI:49883"/>
    </cofactor>
    <text evidence="14">Binds 1 [4Fe-4S] cluster. The cluster is coordinated with 3 cysteines and an exchangeable S-adenosyl-L-methionine.</text>
</comment>
<comment type="subcellular location">
    <subcellularLocation>
        <location evidence="1 14">Cytoplasm</location>
    </subcellularLocation>
</comment>
<feature type="binding site" evidence="14">
    <location>
        <position position="317"/>
    </location>
    <ligand>
        <name>S-adenosyl-L-methionine</name>
        <dbReference type="ChEBI" id="CHEBI:59789"/>
    </ligand>
</feature>
<dbReference type="OrthoDB" id="9793973at2"/>
<dbReference type="Proteomes" id="UP000294368">
    <property type="component" value="Chromosome"/>
</dbReference>